<proteinExistence type="predicted"/>
<feature type="compositionally biased region" description="Basic and acidic residues" evidence="1">
    <location>
        <begin position="81"/>
        <end position="93"/>
    </location>
</feature>
<dbReference type="AlphaFoldDB" id="A0A9D7SWF6"/>
<feature type="region of interest" description="Disordered" evidence="1">
    <location>
        <begin position="65"/>
        <end position="93"/>
    </location>
</feature>
<evidence type="ECO:0000313" key="3">
    <source>
        <dbReference type="Proteomes" id="UP000808337"/>
    </source>
</evidence>
<gene>
    <name evidence="2" type="ORF">IPP15_19360</name>
</gene>
<evidence type="ECO:0000256" key="1">
    <source>
        <dbReference type="SAM" id="MobiDB-lite"/>
    </source>
</evidence>
<protein>
    <submittedName>
        <fullName evidence="2">Uncharacterized protein</fullName>
    </submittedName>
</protein>
<sequence length="93" mass="11098">MKARIIEIQREEIAPGIFRRVMWCNVPVDELSFDDTQEFNNRTDQLWPQREAISSLLLRRIQQDKKKRPHHFFESISIPPQHEKVDATDPSKN</sequence>
<organism evidence="2 3">
    <name type="scientific">Candidatus Opimibacter skivensis</name>
    <dbReference type="NCBI Taxonomy" id="2982028"/>
    <lineage>
        <taxon>Bacteria</taxon>
        <taxon>Pseudomonadati</taxon>
        <taxon>Bacteroidota</taxon>
        <taxon>Saprospiria</taxon>
        <taxon>Saprospirales</taxon>
        <taxon>Saprospiraceae</taxon>
        <taxon>Candidatus Opimibacter</taxon>
    </lineage>
</organism>
<dbReference type="Proteomes" id="UP000808337">
    <property type="component" value="Unassembled WGS sequence"/>
</dbReference>
<comment type="caution">
    <text evidence="2">The sequence shown here is derived from an EMBL/GenBank/DDBJ whole genome shotgun (WGS) entry which is preliminary data.</text>
</comment>
<name>A0A9D7SWF6_9BACT</name>
<evidence type="ECO:0000313" key="2">
    <source>
        <dbReference type="EMBL" id="MBK9984495.1"/>
    </source>
</evidence>
<reference evidence="2 3" key="1">
    <citation type="submission" date="2020-10" db="EMBL/GenBank/DDBJ databases">
        <title>Connecting structure to function with the recovery of over 1000 high-quality activated sludge metagenome-assembled genomes encoding full-length rRNA genes using long-read sequencing.</title>
        <authorList>
            <person name="Singleton C.M."/>
            <person name="Petriglieri F."/>
            <person name="Kristensen J.M."/>
            <person name="Kirkegaard R.H."/>
            <person name="Michaelsen T.Y."/>
            <person name="Andersen M.H."/>
            <person name="Karst S.M."/>
            <person name="Dueholm M.S."/>
            <person name="Nielsen P.H."/>
            <person name="Albertsen M."/>
        </authorList>
    </citation>
    <scope>NUCLEOTIDE SEQUENCE [LARGE SCALE GENOMIC DNA]</scope>
    <source>
        <strain evidence="2">Ribe_18-Q3-R11-54_MAXAC.273</strain>
    </source>
</reference>
<dbReference type="EMBL" id="JADKGY010000029">
    <property type="protein sequence ID" value="MBK9984495.1"/>
    <property type="molecule type" value="Genomic_DNA"/>
</dbReference>
<accession>A0A9D7SWF6</accession>